<dbReference type="KEGG" id="amuc:Pan181_11890"/>
<dbReference type="RefSeq" id="WP_197528946.1">
    <property type="nucleotide sequence ID" value="NZ_CP036278.1"/>
</dbReference>
<proteinExistence type="predicted"/>
<gene>
    <name evidence="2" type="ORF">Pan181_11890</name>
</gene>
<sequence length="238" mass="25692">MLLLEARRLALFLVVAIATWSVPSLSQAVPGEAKDSALEGLGDQLLDDSLLEELMKQPPAVPAPAPEESDGEDFGPQESPLERIGDKMNAAGELIQSQNTSGETKVVQQQIISELDQLIEKLNKQCKNCKGGQCNKPGQQQTQKNSPKPGSKGKPTSASSAQSAAAESQATNSGESQGTPGEATDGEVVKQLWGQLPERLRQQLLQSSADEFLPKYREQLQQYFRRLAEEQADTPPAN</sequence>
<dbReference type="AlphaFoldDB" id="A0A518AJZ2"/>
<dbReference type="Proteomes" id="UP000315750">
    <property type="component" value="Chromosome"/>
</dbReference>
<dbReference type="EMBL" id="CP036278">
    <property type="protein sequence ID" value="QDU55004.1"/>
    <property type="molecule type" value="Genomic_DNA"/>
</dbReference>
<evidence type="ECO:0000313" key="3">
    <source>
        <dbReference type="Proteomes" id="UP000315750"/>
    </source>
</evidence>
<feature type="compositionally biased region" description="Low complexity" evidence="1">
    <location>
        <begin position="146"/>
        <end position="170"/>
    </location>
</feature>
<feature type="region of interest" description="Disordered" evidence="1">
    <location>
        <begin position="58"/>
        <end position="103"/>
    </location>
</feature>
<protein>
    <submittedName>
        <fullName evidence="2">Uncharacterized protein</fullName>
    </submittedName>
</protein>
<feature type="region of interest" description="Disordered" evidence="1">
    <location>
        <begin position="130"/>
        <end position="190"/>
    </location>
</feature>
<reference evidence="2 3" key="1">
    <citation type="submission" date="2019-02" db="EMBL/GenBank/DDBJ databases">
        <title>Deep-cultivation of Planctomycetes and their phenomic and genomic characterization uncovers novel biology.</title>
        <authorList>
            <person name="Wiegand S."/>
            <person name="Jogler M."/>
            <person name="Boedeker C."/>
            <person name="Pinto D."/>
            <person name="Vollmers J."/>
            <person name="Rivas-Marin E."/>
            <person name="Kohn T."/>
            <person name="Peeters S.H."/>
            <person name="Heuer A."/>
            <person name="Rast P."/>
            <person name="Oberbeckmann S."/>
            <person name="Bunk B."/>
            <person name="Jeske O."/>
            <person name="Meyerdierks A."/>
            <person name="Storesund J.E."/>
            <person name="Kallscheuer N."/>
            <person name="Luecker S."/>
            <person name="Lage O.M."/>
            <person name="Pohl T."/>
            <person name="Merkel B.J."/>
            <person name="Hornburger P."/>
            <person name="Mueller R.-W."/>
            <person name="Bruemmer F."/>
            <person name="Labrenz M."/>
            <person name="Spormann A.M."/>
            <person name="Op den Camp H."/>
            <person name="Overmann J."/>
            <person name="Amann R."/>
            <person name="Jetten M.S.M."/>
            <person name="Mascher T."/>
            <person name="Medema M.H."/>
            <person name="Devos D.P."/>
            <person name="Kaster A.-K."/>
            <person name="Ovreas L."/>
            <person name="Rohde M."/>
            <person name="Galperin M.Y."/>
            <person name="Jogler C."/>
        </authorList>
    </citation>
    <scope>NUCLEOTIDE SEQUENCE [LARGE SCALE GENOMIC DNA]</scope>
    <source>
        <strain evidence="2 3">Pan181</strain>
    </source>
</reference>
<evidence type="ECO:0000256" key="1">
    <source>
        <dbReference type="SAM" id="MobiDB-lite"/>
    </source>
</evidence>
<organism evidence="2 3">
    <name type="scientific">Aeoliella mucimassa</name>
    <dbReference type="NCBI Taxonomy" id="2527972"/>
    <lineage>
        <taxon>Bacteria</taxon>
        <taxon>Pseudomonadati</taxon>
        <taxon>Planctomycetota</taxon>
        <taxon>Planctomycetia</taxon>
        <taxon>Pirellulales</taxon>
        <taxon>Lacipirellulaceae</taxon>
        <taxon>Aeoliella</taxon>
    </lineage>
</organism>
<feature type="compositionally biased region" description="Polar residues" evidence="1">
    <location>
        <begin position="136"/>
        <end position="145"/>
    </location>
</feature>
<evidence type="ECO:0000313" key="2">
    <source>
        <dbReference type="EMBL" id="QDU55004.1"/>
    </source>
</evidence>
<keyword evidence="3" id="KW-1185">Reference proteome</keyword>
<accession>A0A518AJZ2</accession>
<name>A0A518AJZ2_9BACT</name>